<reference evidence="4" key="1">
    <citation type="journal article" date="2019" name="Int. J. Syst. Evol. Microbiol.">
        <title>The Global Catalogue of Microorganisms (GCM) 10K type strain sequencing project: providing services to taxonomists for standard genome sequencing and annotation.</title>
        <authorList>
            <consortium name="The Broad Institute Genomics Platform"/>
            <consortium name="The Broad Institute Genome Sequencing Center for Infectious Disease"/>
            <person name="Wu L."/>
            <person name="Ma J."/>
        </authorList>
    </citation>
    <scope>NUCLEOTIDE SEQUENCE [LARGE SCALE GENOMIC DNA]</scope>
    <source>
        <strain evidence="4">TBRC 4489</strain>
    </source>
</reference>
<accession>A0ABV8I2W1</accession>
<gene>
    <name evidence="3" type="ORF">ACFOWE_08020</name>
</gene>
<keyword evidence="3" id="KW-0378">Hydrolase</keyword>
<organism evidence="3 4">
    <name type="scientific">Planomonospora corallina</name>
    <dbReference type="NCBI Taxonomy" id="1806052"/>
    <lineage>
        <taxon>Bacteria</taxon>
        <taxon>Bacillati</taxon>
        <taxon>Actinomycetota</taxon>
        <taxon>Actinomycetes</taxon>
        <taxon>Streptosporangiales</taxon>
        <taxon>Streptosporangiaceae</taxon>
        <taxon>Planomonospora</taxon>
    </lineage>
</organism>
<dbReference type="EMBL" id="JBHSBM010000012">
    <property type="protein sequence ID" value="MFC4058235.1"/>
    <property type="molecule type" value="Genomic_DNA"/>
</dbReference>
<dbReference type="Gene3D" id="3.60.10.10">
    <property type="entry name" value="Endonuclease/exonuclease/phosphatase"/>
    <property type="match status" value="1"/>
</dbReference>
<keyword evidence="4" id="KW-1185">Reference proteome</keyword>
<evidence type="ECO:0000313" key="4">
    <source>
        <dbReference type="Proteomes" id="UP001595850"/>
    </source>
</evidence>
<evidence type="ECO:0000313" key="3">
    <source>
        <dbReference type="EMBL" id="MFC4058235.1"/>
    </source>
</evidence>
<keyword evidence="1" id="KW-0812">Transmembrane</keyword>
<comment type="caution">
    <text evidence="3">The sequence shown here is derived from an EMBL/GenBank/DDBJ whole genome shotgun (WGS) entry which is preliminary data.</text>
</comment>
<dbReference type="GO" id="GO:0004519">
    <property type="term" value="F:endonuclease activity"/>
    <property type="evidence" value="ECO:0007669"/>
    <property type="project" value="UniProtKB-KW"/>
</dbReference>
<protein>
    <submittedName>
        <fullName evidence="3">Endonuclease/exonuclease/phosphatase family protein</fullName>
    </submittedName>
</protein>
<name>A0ABV8I2W1_9ACTN</name>
<dbReference type="SUPFAM" id="SSF56219">
    <property type="entry name" value="DNase I-like"/>
    <property type="match status" value="1"/>
</dbReference>
<keyword evidence="1" id="KW-0472">Membrane</keyword>
<keyword evidence="1" id="KW-1133">Transmembrane helix</keyword>
<proteinExistence type="predicted"/>
<evidence type="ECO:0000259" key="2">
    <source>
        <dbReference type="Pfam" id="PF03372"/>
    </source>
</evidence>
<feature type="transmembrane region" description="Helical" evidence="1">
    <location>
        <begin position="34"/>
        <end position="53"/>
    </location>
</feature>
<dbReference type="InterPro" id="IPR036691">
    <property type="entry name" value="Endo/exonu/phosph_ase_sf"/>
</dbReference>
<dbReference type="Pfam" id="PF03372">
    <property type="entry name" value="Exo_endo_phos"/>
    <property type="match status" value="1"/>
</dbReference>
<keyword evidence="3" id="KW-0255">Endonuclease</keyword>
<feature type="transmembrane region" description="Helical" evidence="1">
    <location>
        <begin position="65"/>
        <end position="83"/>
    </location>
</feature>
<dbReference type="Proteomes" id="UP001595850">
    <property type="component" value="Unassembled WGS sequence"/>
</dbReference>
<keyword evidence="3" id="KW-0540">Nuclease</keyword>
<feature type="domain" description="Endonuclease/exonuclease/phosphatase" evidence="2">
    <location>
        <begin position="124"/>
        <end position="329"/>
    </location>
</feature>
<dbReference type="RefSeq" id="WP_377286480.1">
    <property type="nucleotide sequence ID" value="NZ_JBHSBM010000012.1"/>
</dbReference>
<sequence length="340" mass="35799">MEQSGTEVDTAADGSAGGVLVVPARRRWRPPRRLAWAAVVPFAVWAVARVAGLERGSLPTQIISATPYVAAGSLVPVLTGVLARSRSATAVALVAAAVLGSSVLPRAVGSAEPTAGAGTPLRVLTVNLLFGQADTGAVMDLVRRLKPDVLSTQELTPEMVERLDAAGLAELFPHRVLQADWGASGSGLYSRYPMTPLEGLFRPVGHNMPAARVAPPGAEPFEIVDVHPYAPIGEEVDEWEAGLDSLPPASSGTVRVLAGDFNASLDHAAFRRLLDRGYADAADLTGQGLVPTWPSGRRMPPVITIDHILVDRRVSVRAVSVHTVPGTDHRAVFADLRLPS</sequence>
<dbReference type="InterPro" id="IPR005135">
    <property type="entry name" value="Endo/exonuclease/phosphatase"/>
</dbReference>
<feature type="transmembrane region" description="Helical" evidence="1">
    <location>
        <begin position="90"/>
        <end position="108"/>
    </location>
</feature>
<evidence type="ECO:0000256" key="1">
    <source>
        <dbReference type="SAM" id="Phobius"/>
    </source>
</evidence>